<evidence type="ECO:0000313" key="1">
    <source>
        <dbReference type="EMBL" id="KAF4740141.1"/>
    </source>
</evidence>
<protein>
    <submittedName>
        <fullName evidence="1">HEAT repeat-containing protein 2</fullName>
    </submittedName>
</protein>
<organism evidence="1 2">
    <name type="scientific">Perkinsus olseni</name>
    <name type="common">Perkinsus atlanticus</name>
    <dbReference type="NCBI Taxonomy" id="32597"/>
    <lineage>
        <taxon>Eukaryota</taxon>
        <taxon>Sar</taxon>
        <taxon>Alveolata</taxon>
        <taxon>Perkinsozoa</taxon>
        <taxon>Perkinsea</taxon>
        <taxon>Perkinsida</taxon>
        <taxon>Perkinsidae</taxon>
        <taxon>Perkinsus</taxon>
    </lineage>
</organism>
<dbReference type="EMBL" id="JABANM010009940">
    <property type="protein sequence ID" value="KAF4740141.1"/>
    <property type="molecule type" value="Genomic_DNA"/>
</dbReference>
<evidence type="ECO:0000313" key="2">
    <source>
        <dbReference type="Proteomes" id="UP000574390"/>
    </source>
</evidence>
<gene>
    <name evidence="1" type="primary">HEATR2_3</name>
    <name evidence="1" type="ORF">FOZ62_007670</name>
</gene>
<feature type="non-terminal residue" evidence="1">
    <location>
        <position position="224"/>
    </location>
</feature>
<dbReference type="Proteomes" id="UP000574390">
    <property type="component" value="Unassembled WGS sequence"/>
</dbReference>
<feature type="non-terminal residue" evidence="1">
    <location>
        <position position="1"/>
    </location>
</feature>
<dbReference type="AlphaFoldDB" id="A0A7J6T573"/>
<name>A0A7J6T573_PEROL</name>
<sequence length="224" mass="24439">VSARALDALRKAALCKREATEDLLGGFRKEGGALLGDFLEVPPCSSRLPELARFGSVGGTQEEACQSDESRWYVTIFAEPLLRFALSGMVEWTASTGVREQIIRMCTAVMLMADTRKAMPFTEELIIHIYRAIRDDDVDAEARVTKACRTLFGVIVDRVGVEAFGVIVNIMAKHLGCTVGDTPDASASDGDYWNEENLGRVTTRVVGAVRTTNNYRVTSQAGAQ</sequence>
<reference evidence="1 2" key="1">
    <citation type="submission" date="2020-04" db="EMBL/GenBank/DDBJ databases">
        <title>Perkinsus olseni comparative genomics.</title>
        <authorList>
            <person name="Bogema D.R."/>
        </authorList>
    </citation>
    <scope>NUCLEOTIDE SEQUENCE [LARGE SCALE GENOMIC DNA]</scope>
    <source>
        <strain evidence="1">ATCC PRA-205</strain>
    </source>
</reference>
<accession>A0A7J6T573</accession>
<comment type="caution">
    <text evidence="1">The sequence shown here is derived from an EMBL/GenBank/DDBJ whole genome shotgun (WGS) entry which is preliminary data.</text>
</comment>
<proteinExistence type="predicted"/>